<organism evidence="2">
    <name type="scientific">Oryza nivara</name>
    <name type="common">Indian wild rice</name>
    <name type="synonym">Oryza sativa f. spontanea</name>
    <dbReference type="NCBI Taxonomy" id="4536"/>
    <lineage>
        <taxon>Eukaryota</taxon>
        <taxon>Viridiplantae</taxon>
        <taxon>Streptophyta</taxon>
        <taxon>Embryophyta</taxon>
        <taxon>Tracheophyta</taxon>
        <taxon>Spermatophyta</taxon>
        <taxon>Magnoliopsida</taxon>
        <taxon>Liliopsida</taxon>
        <taxon>Poales</taxon>
        <taxon>Poaceae</taxon>
        <taxon>BOP clade</taxon>
        <taxon>Oryzoideae</taxon>
        <taxon>Oryzeae</taxon>
        <taxon>Oryzinae</taxon>
        <taxon>Oryza</taxon>
    </lineage>
</organism>
<dbReference type="HOGENOM" id="CLU_977893_0_0_1"/>
<feature type="region of interest" description="Disordered" evidence="1">
    <location>
        <begin position="42"/>
        <end position="151"/>
    </location>
</feature>
<dbReference type="EnsemblPlants" id="ONIVA08G21460.2">
    <property type="protein sequence ID" value="ONIVA08G21460.2"/>
    <property type="gene ID" value="ONIVA08G21460"/>
</dbReference>
<sequence length="285" mass="31480">MPPLRVDEVVPAKSPRPNQISSSITLFGQEAKLLTCPAVPFHRRAARERRDSDKAIDRAHEHRGRESLGTAETRALAWAPASPRRYRLPSDETPTGNAASSTSFASARTPPPPPSPSIRCLGSIVGEAPPLTPLAVGAEHRPRSSPDRFHPNRARAKLLTRPAIPFHHHAARERRDSDKAIDRAHEHRVQTPHLSLPLRQNSLLARLFTFQANPGKEVPWDSRNTSARIGAGEPTTLPTSLWFHRRRSPAANATCRRSRTPSPELSTSLHPQLTTGQRSCSRRGV</sequence>
<reference evidence="2" key="1">
    <citation type="submission" date="2015-04" db="UniProtKB">
        <authorList>
            <consortium name="EnsemblPlants"/>
        </authorList>
    </citation>
    <scope>IDENTIFICATION</scope>
    <source>
        <strain evidence="2">SL10</strain>
    </source>
</reference>
<dbReference type="Gramene" id="ONIVA08G21460.2">
    <property type="protein sequence ID" value="ONIVA08G21460.2"/>
    <property type="gene ID" value="ONIVA08G21460"/>
</dbReference>
<feature type="region of interest" description="Disordered" evidence="1">
    <location>
        <begin position="248"/>
        <end position="285"/>
    </location>
</feature>
<evidence type="ECO:0000313" key="3">
    <source>
        <dbReference type="Proteomes" id="UP000006591"/>
    </source>
</evidence>
<protein>
    <submittedName>
        <fullName evidence="2">Uncharacterized protein</fullName>
    </submittedName>
</protein>
<proteinExistence type="predicted"/>
<evidence type="ECO:0000256" key="1">
    <source>
        <dbReference type="SAM" id="MobiDB-lite"/>
    </source>
</evidence>
<dbReference type="AlphaFoldDB" id="A0A0E0IDV4"/>
<feature type="compositionally biased region" description="Polar residues" evidence="1">
    <location>
        <begin position="260"/>
        <end position="279"/>
    </location>
</feature>
<accession>A0A0E0IDV4</accession>
<feature type="compositionally biased region" description="Basic and acidic residues" evidence="1">
    <location>
        <begin position="48"/>
        <end position="66"/>
    </location>
</feature>
<feature type="compositionally biased region" description="Low complexity" evidence="1">
    <location>
        <begin position="98"/>
        <end position="108"/>
    </location>
</feature>
<reference evidence="2" key="2">
    <citation type="submission" date="2018-04" db="EMBL/GenBank/DDBJ databases">
        <title>OnivRS2 (Oryza nivara Reference Sequence Version 2).</title>
        <authorList>
            <person name="Zhang J."/>
            <person name="Kudrna D."/>
            <person name="Lee S."/>
            <person name="Talag J."/>
            <person name="Rajasekar S."/>
            <person name="Welchert J."/>
            <person name="Hsing Y.-I."/>
            <person name="Wing R.A."/>
        </authorList>
    </citation>
    <scope>NUCLEOTIDE SEQUENCE [LARGE SCALE GENOMIC DNA]</scope>
    <source>
        <strain evidence="2">SL10</strain>
    </source>
</reference>
<feature type="compositionally biased region" description="Basic and acidic residues" evidence="1">
    <location>
        <begin position="138"/>
        <end position="150"/>
    </location>
</feature>
<dbReference type="Proteomes" id="UP000006591">
    <property type="component" value="Chromosome 8"/>
</dbReference>
<name>A0A0E0IDV4_ORYNI</name>
<evidence type="ECO:0000313" key="2">
    <source>
        <dbReference type="EnsemblPlants" id="ONIVA08G21460.2"/>
    </source>
</evidence>
<keyword evidence="3" id="KW-1185">Reference proteome</keyword>